<comment type="similarity">
    <text evidence="1">Belongs to the MYG1 family.</text>
</comment>
<comment type="caution">
    <text evidence="3">The sequence shown here is derived from an EMBL/GenBank/DDBJ whole genome shotgun (WGS) entry which is preliminary data.</text>
</comment>
<gene>
    <name evidence="3" type="ORF">CYCCA115_LOCUS13595</name>
</gene>
<feature type="signal peptide" evidence="2">
    <location>
        <begin position="1"/>
        <end position="23"/>
    </location>
</feature>
<dbReference type="InterPro" id="IPR003226">
    <property type="entry name" value="MYG1_exonuclease"/>
</dbReference>
<evidence type="ECO:0000313" key="4">
    <source>
        <dbReference type="Proteomes" id="UP001295423"/>
    </source>
</evidence>
<accession>A0AAD2FTC5</accession>
<protein>
    <recommendedName>
        <fullName evidence="5">Metal-dependent protein hydrolase</fullName>
    </recommendedName>
</protein>
<dbReference type="AlphaFoldDB" id="A0AAD2FTC5"/>
<evidence type="ECO:0008006" key="5">
    <source>
        <dbReference type="Google" id="ProtNLM"/>
    </source>
</evidence>
<keyword evidence="2" id="KW-0732">Signal</keyword>
<sequence>MNQMQPHLLMVVVASLLHSRSLAFILKERRLYSSSRVSFTEALKMVDYKRVKYDETPSNKLIGTHSGSFQADEAMGVWMLRQVPEYRNSKVVRSRDLKALDPLDIVIDVGGVYDHSKLRYDHHQRGYDERFDEGREGSEGRCTKLSASGLVYRHYGKEIIKSYYPSLRDEHLHLAYKKIYNSLLECLDAIDTGVEMFPDGIEPIYRDATGLSSRVGRLNPRWNEVDADGKPPSYDERFEQASAMCGEDFMSMMTKVIESDIPARDIVEQAILSRKEVDISGEIIKFPNGGLPWKSYVYEMEEEHSIDPLIKFVLYTDQAGMWRVQAVTVEGKAFENRLSLPEEWRGVRDQDLEGVTKIPGSRFVHAAGFIGGNDTFEGALEMARQALKRQ</sequence>
<dbReference type="PANTHER" id="PTHR11215">
    <property type="entry name" value="METAL DEPENDENT HYDROLASE - RELATED"/>
    <property type="match status" value="1"/>
</dbReference>
<dbReference type="EMBL" id="CAKOGP040001803">
    <property type="protein sequence ID" value="CAJ1952522.1"/>
    <property type="molecule type" value="Genomic_DNA"/>
</dbReference>
<dbReference type="PANTHER" id="PTHR11215:SF1">
    <property type="entry name" value="MYG1 EXONUCLEASE"/>
    <property type="match status" value="1"/>
</dbReference>
<evidence type="ECO:0000313" key="3">
    <source>
        <dbReference type="EMBL" id="CAJ1952522.1"/>
    </source>
</evidence>
<evidence type="ECO:0000256" key="1">
    <source>
        <dbReference type="ARBA" id="ARBA00010105"/>
    </source>
</evidence>
<proteinExistence type="inferred from homology"/>
<name>A0AAD2FTC5_9STRA</name>
<dbReference type="Proteomes" id="UP001295423">
    <property type="component" value="Unassembled WGS sequence"/>
</dbReference>
<dbReference type="GO" id="GO:0005737">
    <property type="term" value="C:cytoplasm"/>
    <property type="evidence" value="ECO:0007669"/>
    <property type="project" value="TreeGrafter"/>
</dbReference>
<feature type="chain" id="PRO_5042123521" description="Metal-dependent protein hydrolase" evidence="2">
    <location>
        <begin position="24"/>
        <end position="390"/>
    </location>
</feature>
<reference evidence="3" key="1">
    <citation type="submission" date="2023-08" db="EMBL/GenBank/DDBJ databases">
        <authorList>
            <person name="Audoor S."/>
            <person name="Bilcke G."/>
        </authorList>
    </citation>
    <scope>NUCLEOTIDE SEQUENCE</scope>
</reference>
<keyword evidence="4" id="KW-1185">Reference proteome</keyword>
<evidence type="ECO:0000256" key="2">
    <source>
        <dbReference type="SAM" id="SignalP"/>
    </source>
</evidence>
<dbReference type="Pfam" id="PF03690">
    <property type="entry name" value="MYG1_exonuc"/>
    <property type="match status" value="1"/>
</dbReference>
<dbReference type="GO" id="GO:0005634">
    <property type="term" value="C:nucleus"/>
    <property type="evidence" value="ECO:0007669"/>
    <property type="project" value="TreeGrafter"/>
</dbReference>
<organism evidence="3 4">
    <name type="scientific">Cylindrotheca closterium</name>
    <dbReference type="NCBI Taxonomy" id="2856"/>
    <lineage>
        <taxon>Eukaryota</taxon>
        <taxon>Sar</taxon>
        <taxon>Stramenopiles</taxon>
        <taxon>Ochrophyta</taxon>
        <taxon>Bacillariophyta</taxon>
        <taxon>Bacillariophyceae</taxon>
        <taxon>Bacillariophycidae</taxon>
        <taxon>Bacillariales</taxon>
        <taxon>Bacillariaceae</taxon>
        <taxon>Cylindrotheca</taxon>
    </lineage>
</organism>